<comment type="similarity">
    <text evidence="9 10 11">Belongs to the MurJ/MviN family.</text>
</comment>
<dbReference type="PANTHER" id="PTHR47019">
    <property type="entry name" value="LIPID II FLIPPASE MURJ"/>
    <property type="match status" value="1"/>
</dbReference>
<dbReference type="EMBL" id="QOVG01000004">
    <property type="protein sequence ID" value="NDK38821.1"/>
    <property type="molecule type" value="Genomic_DNA"/>
</dbReference>
<proteinExistence type="inferred from homology"/>
<evidence type="ECO:0000256" key="4">
    <source>
        <dbReference type="ARBA" id="ARBA00022960"/>
    </source>
</evidence>
<name>A0ABX0AF06_9GAMM</name>
<evidence type="ECO:0000313" key="12">
    <source>
        <dbReference type="EMBL" id="NDK38821.1"/>
    </source>
</evidence>
<feature type="transmembrane region" description="Helical" evidence="10">
    <location>
        <begin position="191"/>
        <end position="214"/>
    </location>
</feature>
<feature type="transmembrane region" description="Helical" evidence="10">
    <location>
        <begin position="30"/>
        <end position="48"/>
    </location>
</feature>
<comment type="subcellular location">
    <subcellularLocation>
        <location evidence="10">Cell inner membrane</location>
        <topology evidence="10">Multi-pass membrane protein</topology>
    </subcellularLocation>
    <subcellularLocation>
        <location evidence="1">Cell membrane</location>
        <topology evidence="1">Multi-pass membrane protein</topology>
    </subcellularLocation>
</comment>
<evidence type="ECO:0000256" key="6">
    <source>
        <dbReference type="ARBA" id="ARBA00022989"/>
    </source>
</evidence>
<comment type="function">
    <text evidence="8 10 11">Involved in peptidoglycan biosynthesis. Transports lipid-linked peptidoglycan precursors from the inner to the outer leaflet of the cytoplasmic membrane.</text>
</comment>
<dbReference type="InterPro" id="IPR051050">
    <property type="entry name" value="Lipid_II_flippase_MurJ/MviN"/>
</dbReference>
<evidence type="ECO:0000256" key="11">
    <source>
        <dbReference type="PIRNR" id="PIRNR002869"/>
    </source>
</evidence>
<feature type="transmembrane region" description="Helical" evidence="10">
    <location>
        <begin position="431"/>
        <end position="453"/>
    </location>
</feature>
<keyword evidence="5 10" id="KW-0573">Peptidoglycan synthesis</keyword>
<keyword evidence="10 11" id="KW-0961">Cell wall biogenesis/degradation</keyword>
<evidence type="ECO:0000256" key="3">
    <source>
        <dbReference type="ARBA" id="ARBA00022692"/>
    </source>
</evidence>
<dbReference type="PIRSF" id="PIRSF002869">
    <property type="entry name" value="MviN"/>
    <property type="match status" value="1"/>
</dbReference>
<keyword evidence="10" id="KW-0997">Cell inner membrane</keyword>
<keyword evidence="10 11" id="KW-0813">Transport</keyword>
<evidence type="ECO:0000256" key="1">
    <source>
        <dbReference type="ARBA" id="ARBA00004651"/>
    </source>
</evidence>
<evidence type="ECO:0000313" key="13">
    <source>
        <dbReference type="Proteomes" id="UP001429354"/>
    </source>
</evidence>
<comment type="pathway">
    <text evidence="10">Cell wall biogenesis; peptidoglycan biosynthesis.</text>
</comment>
<feature type="transmembrane region" description="Helical" evidence="10">
    <location>
        <begin position="235"/>
        <end position="257"/>
    </location>
</feature>
<organism evidence="12 13">
    <name type="scientific">Pseudoxanthomonas gei</name>
    <dbReference type="NCBI Taxonomy" id="1383030"/>
    <lineage>
        <taxon>Bacteria</taxon>
        <taxon>Pseudomonadati</taxon>
        <taxon>Pseudomonadota</taxon>
        <taxon>Gammaproteobacteria</taxon>
        <taxon>Lysobacterales</taxon>
        <taxon>Lysobacteraceae</taxon>
        <taxon>Pseudoxanthomonas</taxon>
    </lineage>
</organism>
<dbReference type="HAMAP" id="MF_02078">
    <property type="entry name" value="MurJ_MviN"/>
    <property type="match status" value="1"/>
</dbReference>
<accession>A0ABX0AF06</accession>
<feature type="transmembrane region" description="Helical" evidence="10">
    <location>
        <begin position="316"/>
        <end position="337"/>
    </location>
</feature>
<sequence>MSGKGLLRSTAIFSAMTFLSRVSGLVRDQVYAITFGANAAMDVFFIAFRIPNFMRRLSAEGSFSMAFVPVLAEYKERHGPQAVKELIDRVTGTLAAALLVVTALVMVFAPQIAHLIASKYAPGSDGHRLLSELLRITFPYALFISLASLVGSILNSYQRFAIPALSPILLNLSMIAAALWLAPLMGGSVMALGWGVFAAGILQLVFQLPALAKLGLLPRPRWGVAHAGVRKIMKLMVPTLFGSSVVQFNLLFNTWAAAFLLSGSVSWLYYSDRLLEFPLGMFGVAIGSVILPHLSSRHAATDPDGFSKGLDWGFRLCVLIGVPACLGLVLCAQPLLATLFQYHNFTAFDVRMSSLSLMAQSTAVPAFLLVKVLAPAFYARQDTRTPVKAAVVSVLINAACTLLFFLALLSWTEAGQAALAQAGGNYRSALAQVPGAHALLALAIAVAGWVNALQLAWYLRRARVYRRQPGWGKLLRQIVVASVAMVVVVGPLLWLWQDWSAWAWWERVWRLAILVGSGGAAYAALLWLQGIRPRDLRGL</sequence>
<feature type="transmembrane region" description="Helical" evidence="10">
    <location>
        <begin position="508"/>
        <end position="528"/>
    </location>
</feature>
<evidence type="ECO:0000256" key="5">
    <source>
        <dbReference type="ARBA" id="ARBA00022984"/>
    </source>
</evidence>
<dbReference type="PRINTS" id="PR01806">
    <property type="entry name" value="VIRFACTRMVIN"/>
</dbReference>
<feature type="transmembrane region" description="Helical" evidence="10">
    <location>
        <begin position="357"/>
        <end position="378"/>
    </location>
</feature>
<feature type="transmembrane region" description="Helical" evidence="10">
    <location>
        <begin position="137"/>
        <end position="157"/>
    </location>
</feature>
<dbReference type="InterPro" id="IPR004268">
    <property type="entry name" value="MurJ"/>
</dbReference>
<feature type="transmembrane region" description="Helical" evidence="10">
    <location>
        <begin position="277"/>
        <end position="295"/>
    </location>
</feature>
<evidence type="ECO:0000256" key="8">
    <source>
        <dbReference type="ARBA" id="ARBA00060041"/>
    </source>
</evidence>
<dbReference type="PANTHER" id="PTHR47019:SF1">
    <property type="entry name" value="LIPID II FLIPPASE MURJ"/>
    <property type="match status" value="1"/>
</dbReference>
<evidence type="ECO:0000256" key="7">
    <source>
        <dbReference type="ARBA" id="ARBA00023136"/>
    </source>
</evidence>
<comment type="caution">
    <text evidence="12">The sequence shown here is derived from an EMBL/GenBank/DDBJ whole genome shotgun (WGS) entry which is preliminary data.</text>
</comment>
<dbReference type="NCBIfam" id="TIGR01695">
    <property type="entry name" value="murJ_mviN"/>
    <property type="match status" value="1"/>
</dbReference>
<keyword evidence="3 10" id="KW-0812">Transmembrane</keyword>
<reference evidence="12 13" key="1">
    <citation type="submission" date="2018-07" db="EMBL/GenBank/DDBJ databases">
        <title>Whole genome Sequencing of Pseudoxanthomonas gei KCTC 32298 (T).</title>
        <authorList>
            <person name="Kumar S."/>
            <person name="Bansal K."/>
            <person name="Kaur A."/>
            <person name="Patil P."/>
            <person name="Sharma S."/>
            <person name="Patil P.B."/>
        </authorList>
    </citation>
    <scope>NUCLEOTIDE SEQUENCE [LARGE SCALE GENOMIC DNA]</scope>
    <source>
        <strain evidence="12 13">KCTC 32298</strain>
    </source>
</reference>
<protein>
    <recommendedName>
        <fullName evidence="10">Probable lipid II flippase MurJ</fullName>
    </recommendedName>
</protein>
<feature type="transmembrane region" description="Helical" evidence="10">
    <location>
        <begin position="474"/>
        <end position="496"/>
    </location>
</feature>
<dbReference type="CDD" id="cd13123">
    <property type="entry name" value="MATE_MurJ_like"/>
    <property type="match status" value="1"/>
</dbReference>
<dbReference type="Proteomes" id="UP001429354">
    <property type="component" value="Unassembled WGS sequence"/>
</dbReference>
<keyword evidence="13" id="KW-1185">Reference proteome</keyword>
<evidence type="ECO:0000256" key="2">
    <source>
        <dbReference type="ARBA" id="ARBA00022475"/>
    </source>
</evidence>
<keyword evidence="2 10" id="KW-1003">Cell membrane</keyword>
<dbReference type="RefSeq" id="WP_162349383.1">
    <property type="nucleotide sequence ID" value="NZ_QOVG01000004.1"/>
</dbReference>
<evidence type="ECO:0000256" key="10">
    <source>
        <dbReference type="HAMAP-Rule" id="MF_02078"/>
    </source>
</evidence>
<gene>
    <name evidence="12" type="primary">mviN</name>
    <name evidence="10" type="synonym">murJ</name>
    <name evidence="12" type="ORF">DT603_08220</name>
</gene>
<dbReference type="Pfam" id="PF03023">
    <property type="entry name" value="MurJ"/>
    <property type="match status" value="1"/>
</dbReference>
<feature type="transmembrane region" description="Helical" evidence="10">
    <location>
        <begin position="94"/>
        <end position="117"/>
    </location>
</feature>
<feature type="transmembrane region" description="Helical" evidence="10">
    <location>
        <begin position="164"/>
        <end position="185"/>
    </location>
</feature>
<keyword evidence="6 10" id="KW-1133">Transmembrane helix</keyword>
<evidence type="ECO:0000256" key="9">
    <source>
        <dbReference type="ARBA" id="ARBA00061532"/>
    </source>
</evidence>
<feature type="transmembrane region" description="Helical" evidence="10">
    <location>
        <begin position="390"/>
        <end position="411"/>
    </location>
</feature>
<keyword evidence="4 10" id="KW-0133">Cell shape</keyword>
<keyword evidence="7 10" id="KW-0472">Membrane</keyword>